<dbReference type="GO" id="GO:0005737">
    <property type="term" value="C:cytoplasm"/>
    <property type="evidence" value="ECO:0007669"/>
    <property type="project" value="TreeGrafter"/>
</dbReference>
<dbReference type="Pfam" id="PF00929">
    <property type="entry name" value="RNase_T"/>
    <property type="match status" value="1"/>
</dbReference>
<dbReference type="GO" id="GO:0006308">
    <property type="term" value="P:DNA catabolic process"/>
    <property type="evidence" value="ECO:0007669"/>
    <property type="project" value="TreeGrafter"/>
</dbReference>
<keyword evidence="2" id="KW-0540">Nuclease</keyword>
<accession>A0A918UBX6</accession>
<dbReference type="PANTHER" id="PTHR13058:SF19">
    <property type="entry name" value="LD40940P"/>
    <property type="match status" value="1"/>
</dbReference>
<dbReference type="GO" id="GO:0003676">
    <property type="term" value="F:nucleic acid binding"/>
    <property type="evidence" value="ECO:0007669"/>
    <property type="project" value="InterPro"/>
</dbReference>
<dbReference type="RefSeq" id="WP_189536339.1">
    <property type="nucleotide sequence ID" value="NZ_BMYX01000023.1"/>
</dbReference>
<protein>
    <recommendedName>
        <fullName evidence="8">Exonuclease domain-containing protein</fullName>
    </recommendedName>
</protein>
<dbReference type="EMBL" id="BMYX01000023">
    <property type="protein sequence ID" value="GGY26697.1"/>
    <property type="molecule type" value="Genomic_DNA"/>
</dbReference>
<evidence type="ECO:0000256" key="7">
    <source>
        <dbReference type="ARBA" id="ARBA00025769"/>
    </source>
</evidence>
<evidence type="ECO:0000259" key="8">
    <source>
        <dbReference type="SMART" id="SM00479"/>
    </source>
</evidence>
<comment type="caution">
    <text evidence="9">The sequence shown here is derived from an EMBL/GenBank/DDBJ whole genome shotgun (WGS) entry which is preliminary data.</text>
</comment>
<evidence type="ECO:0000313" key="9">
    <source>
        <dbReference type="EMBL" id="GGY26697.1"/>
    </source>
</evidence>
<dbReference type="SMART" id="SM00479">
    <property type="entry name" value="EXOIII"/>
    <property type="match status" value="1"/>
</dbReference>
<name>A0A918UBX6_9NEIS</name>
<keyword evidence="5" id="KW-0269">Exonuclease</keyword>
<proteinExistence type="inferred from homology"/>
<evidence type="ECO:0000313" key="10">
    <source>
        <dbReference type="Proteomes" id="UP000645257"/>
    </source>
</evidence>
<keyword evidence="3" id="KW-0479">Metal-binding</keyword>
<organism evidence="9 10">
    <name type="scientific">Paludibacterium paludis</name>
    <dbReference type="NCBI Taxonomy" id="1225769"/>
    <lineage>
        <taxon>Bacteria</taxon>
        <taxon>Pseudomonadati</taxon>
        <taxon>Pseudomonadota</taxon>
        <taxon>Betaproteobacteria</taxon>
        <taxon>Neisseriales</taxon>
        <taxon>Chromobacteriaceae</taxon>
        <taxon>Paludibacterium</taxon>
    </lineage>
</organism>
<dbReference type="GO" id="GO:0008296">
    <property type="term" value="F:3'-5'-DNA exonuclease activity"/>
    <property type="evidence" value="ECO:0007669"/>
    <property type="project" value="TreeGrafter"/>
</dbReference>
<keyword evidence="10" id="KW-1185">Reference proteome</keyword>
<reference evidence="9" key="1">
    <citation type="journal article" date="2014" name="Int. J. Syst. Evol. Microbiol.">
        <title>Complete genome sequence of Corynebacterium casei LMG S-19264T (=DSM 44701T), isolated from a smear-ripened cheese.</title>
        <authorList>
            <consortium name="US DOE Joint Genome Institute (JGI-PGF)"/>
            <person name="Walter F."/>
            <person name="Albersmeier A."/>
            <person name="Kalinowski J."/>
            <person name="Ruckert C."/>
        </authorList>
    </citation>
    <scope>NUCLEOTIDE SEQUENCE</scope>
    <source>
        <strain evidence="9">KCTC 32182</strain>
    </source>
</reference>
<evidence type="ECO:0000256" key="3">
    <source>
        <dbReference type="ARBA" id="ARBA00022723"/>
    </source>
</evidence>
<keyword evidence="4" id="KW-0378">Hydrolase</keyword>
<sequence>MLLLGLDLETGGTFHSPPEANFITEIGLVLWDTEFAQPVDLLSLLFKPEQPVAPETAEYTGITDDMLARHGRPADIRTLQPIANLMQKADYLVAHNGREFDRPLMEAAYRRFGLKMPATPWLDTQYDIDYPRSCTGRSLIYLAGFHGMVNPFPHRAVTDVLTMLTILSRYDLAAVIANSQRKWLIVQANVGYEEREKAKEKGFRWQSDGGRVFEKCWVKRIREDQLPALQNQCDFNLTILEKGI</sequence>
<evidence type="ECO:0000256" key="4">
    <source>
        <dbReference type="ARBA" id="ARBA00022801"/>
    </source>
</evidence>
<dbReference type="CDD" id="cd06127">
    <property type="entry name" value="DEDDh"/>
    <property type="match status" value="1"/>
</dbReference>
<dbReference type="InterPro" id="IPR012337">
    <property type="entry name" value="RNaseH-like_sf"/>
</dbReference>
<evidence type="ECO:0000256" key="6">
    <source>
        <dbReference type="ARBA" id="ARBA00022842"/>
    </source>
</evidence>
<feature type="domain" description="Exonuclease" evidence="8">
    <location>
        <begin position="2"/>
        <end position="176"/>
    </location>
</feature>
<dbReference type="SUPFAM" id="SSF53098">
    <property type="entry name" value="Ribonuclease H-like"/>
    <property type="match status" value="1"/>
</dbReference>
<reference evidence="9" key="2">
    <citation type="submission" date="2020-09" db="EMBL/GenBank/DDBJ databases">
        <authorList>
            <person name="Sun Q."/>
            <person name="Kim S."/>
        </authorList>
    </citation>
    <scope>NUCLEOTIDE SEQUENCE</scope>
    <source>
        <strain evidence="9">KCTC 32182</strain>
    </source>
</reference>
<dbReference type="InterPro" id="IPR036397">
    <property type="entry name" value="RNaseH_sf"/>
</dbReference>
<dbReference type="GO" id="GO:0046872">
    <property type="term" value="F:metal ion binding"/>
    <property type="evidence" value="ECO:0007669"/>
    <property type="project" value="UniProtKB-KW"/>
</dbReference>
<dbReference type="Proteomes" id="UP000645257">
    <property type="component" value="Unassembled WGS sequence"/>
</dbReference>
<keyword evidence="6" id="KW-0460">Magnesium</keyword>
<dbReference type="PANTHER" id="PTHR13058">
    <property type="entry name" value="THREE PRIME REPAIR EXONUCLEASE 1, 2"/>
    <property type="match status" value="1"/>
</dbReference>
<dbReference type="InterPro" id="IPR013520">
    <property type="entry name" value="Ribonucl_H"/>
</dbReference>
<gene>
    <name evidence="9" type="ORF">GCM10011289_32830</name>
</gene>
<comment type="similarity">
    <text evidence="7">Belongs to the exonuclease superfamily. TREX family.</text>
</comment>
<evidence type="ECO:0000256" key="5">
    <source>
        <dbReference type="ARBA" id="ARBA00022839"/>
    </source>
</evidence>
<dbReference type="InterPro" id="IPR040393">
    <property type="entry name" value="TREX1/2"/>
</dbReference>
<comment type="cofactor">
    <cofactor evidence="1">
        <name>Mg(2+)</name>
        <dbReference type="ChEBI" id="CHEBI:18420"/>
    </cofactor>
</comment>
<evidence type="ECO:0000256" key="2">
    <source>
        <dbReference type="ARBA" id="ARBA00022722"/>
    </source>
</evidence>
<dbReference type="AlphaFoldDB" id="A0A918UBX6"/>
<dbReference type="Gene3D" id="3.30.420.10">
    <property type="entry name" value="Ribonuclease H-like superfamily/Ribonuclease H"/>
    <property type="match status" value="1"/>
</dbReference>
<evidence type="ECO:0000256" key="1">
    <source>
        <dbReference type="ARBA" id="ARBA00001946"/>
    </source>
</evidence>